<dbReference type="NCBIfam" id="NF004976">
    <property type="entry name" value="PRK06349.1"/>
    <property type="match status" value="1"/>
</dbReference>
<name>A0ABU0CT28_9BACI</name>
<comment type="caution">
    <text evidence="14">The sequence shown here is derived from an EMBL/GenBank/DDBJ whole genome shotgun (WGS) entry which is preliminary data.</text>
</comment>
<dbReference type="Proteomes" id="UP001232445">
    <property type="component" value="Unassembled WGS sequence"/>
</dbReference>
<comment type="pathway">
    <text evidence="1 10">Amino-acid biosynthesis; L-threonine biosynthesis; L-threonine from L-aspartate: step 3/5.</text>
</comment>
<accession>A0ABU0CT28</accession>
<evidence type="ECO:0000256" key="10">
    <source>
        <dbReference type="RuleBase" id="RU000579"/>
    </source>
</evidence>
<keyword evidence="15" id="KW-1185">Reference proteome</keyword>
<dbReference type="InterPro" id="IPR019811">
    <property type="entry name" value="HDH_CS"/>
</dbReference>
<comment type="catalytic activity">
    <reaction evidence="10">
        <text>L-homoserine + NADP(+) = L-aspartate 4-semialdehyde + NADPH + H(+)</text>
        <dbReference type="Rhea" id="RHEA:15761"/>
        <dbReference type="ChEBI" id="CHEBI:15378"/>
        <dbReference type="ChEBI" id="CHEBI:57476"/>
        <dbReference type="ChEBI" id="CHEBI:57783"/>
        <dbReference type="ChEBI" id="CHEBI:58349"/>
        <dbReference type="ChEBI" id="CHEBI:537519"/>
        <dbReference type="EC" id="1.1.1.3"/>
    </reaction>
</comment>
<dbReference type="SUPFAM" id="SSF55347">
    <property type="entry name" value="Glyceraldehyde-3-phosphate dehydrogenase-like, C-terminal domain"/>
    <property type="match status" value="1"/>
</dbReference>
<evidence type="ECO:0000256" key="4">
    <source>
        <dbReference type="ARBA" id="ARBA00013213"/>
    </source>
</evidence>
<evidence type="ECO:0000256" key="11">
    <source>
        <dbReference type="RuleBase" id="RU004171"/>
    </source>
</evidence>
<reference evidence="14 15" key="1">
    <citation type="submission" date="2023-07" db="EMBL/GenBank/DDBJ databases">
        <title>Genomic Encyclopedia of Type Strains, Phase IV (KMG-IV): sequencing the most valuable type-strain genomes for metagenomic binning, comparative biology and taxonomic classification.</title>
        <authorList>
            <person name="Goeker M."/>
        </authorList>
    </citation>
    <scope>NUCLEOTIDE SEQUENCE [LARGE SCALE GENOMIC DNA]</scope>
    <source>
        <strain evidence="14 15">DSM 17740</strain>
    </source>
</reference>
<keyword evidence="8 10" id="KW-0560">Oxidoreductase</keyword>
<dbReference type="PANTHER" id="PTHR43331">
    <property type="entry name" value="HOMOSERINE DEHYDROGENASE"/>
    <property type="match status" value="1"/>
</dbReference>
<keyword evidence="7 10" id="KW-0791">Threonine biosynthesis</keyword>
<evidence type="ECO:0000256" key="3">
    <source>
        <dbReference type="ARBA" id="ARBA00006753"/>
    </source>
</evidence>
<dbReference type="EMBL" id="JAUSUQ010000008">
    <property type="protein sequence ID" value="MDQ0339577.1"/>
    <property type="molecule type" value="Genomic_DNA"/>
</dbReference>
<dbReference type="InterPro" id="IPR001342">
    <property type="entry name" value="HDH_cat"/>
</dbReference>
<organism evidence="14 15">
    <name type="scientific">Caldalkalibacillus uzonensis</name>
    <dbReference type="NCBI Taxonomy" id="353224"/>
    <lineage>
        <taxon>Bacteria</taxon>
        <taxon>Bacillati</taxon>
        <taxon>Bacillota</taxon>
        <taxon>Bacilli</taxon>
        <taxon>Bacillales</taxon>
        <taxon>Bacillaceae</taxon>
        <taxon>Caldalkalibacillus</taxon>
    </lineage>
</organism>
<keyword evidence="9 10" id="KW-0486">Methionine biosynthesis</keyword>
<keyword evidence="10" id="KW-0521">NADP</keyword>
<dbReference type="Gene3D" id="3.40.50.720">
    <property type="entry name" value="NAD(P)-binding Rossmann-like Domain"/>
    <property type="match status" value="1"/>
</dbReference>
<evidence type="ECO:0000256" key="5">
    <source>
        <dbReference type="ARBA" id="ARBA00013376"/>
    </source>
</evidence>
<dbReference type="Pfam" id="PF00742">
    <property type="entry name" value="Homoserine_dh"/>
    <property type="match status" value="1"/>
</dbReference>
<comment type="pathway">
    <text evidence="2 10">Amino-acid biosynthesis; L-methionine biosynthesis via de novo pathway; L-homoserine from L-aspartate: step 3/3.</text>
</comment>
<sequence>MLRIGLLGLGTVGSGVYEAISTEKERLTRLLGDEVEVVSILIKNSRKERPHVPRELLVTDFKSFVACKPDVVFEAIVGVDPAYFYVSYLLENSIPVISANKELIAKRGHRLEQIARQAGTYLSYEASVAGGIPILSALKTSLLFNQISQLQGILNGTTNYILTKMSQEGKPFSDVLHEAQALGYAEADPTADIEGWDALYKLQILAYYVTGTWEYSATLTCRGITGVEPWHMEVAGQLGLTLKLAALLTKTARGVEGRVEPVFLPAEHPLSQVNGVTNAIMVTGDLVGQLVFQGPGAGKKPTASAMLEDLVFCHRQFKAGYVPSNNVSLIPFEENDAQQSNRADENQPSLHNTSDYIIAFWRQSKGQQGLERLIKNCQGEWLYCEETEQLGTGLLKLNPNWREAISLCQEATLYPVLINEDDWQSSTLSSRLRSALRYVGSHPAYA</sequence>
<dbReference type="GO" id="GO:0004412">
    <property type="term" value="F:homoserine dehydrogenase activity"/>
    <property type="evidence" value="ECO:0007669"/>
    <property type="project" value="UniProtKB-EC"/>
</dbReference>
<dbReference type="RefSeq" id="WP_307339757.1">
    <property type="nucleotide sequence ID" value="NZ_JAUSUQ010000008.1"/>
</dbReference>
<evidence type="ECO:0000259" key="12">
    <source>
        <dbReference type="Pfam" id="PF00742"/>
    </source>
</evidence>
<evidence type="ECO:0000256" key="8">
    <source>
        <dbReference type="ARBA" id="ARBA00023002"/>
    </source>
</evidence>
<evidence type="ECO:0000313" key="15">
    <source>
        <dbReference type="Proteomes" id="UP001232445"/>
    </source>
</evidence>
<dbReference type="EC" id="1.1.1.3" evidence="4 10"/>
<feature type="domain" description="Aspartate/homoserine dehydrogenase NAD-binding" evidence="13">
    <location>
        <begin position="8"/>
        <end position="125"/>
    </location>
</feature>
<evidence type="ECO:0000256" key="7">
    <source>
        <dbReference type="ARBA" id="ARBA00022697"/>
    </source>
</evidence>
<evidence type="ECO:0000256" key="9">
    <source>
        <dbReference type="ARBA" id="ARBA00023167"/>
    </source>
</evidence>
<protein>
    <recommendedName>
        <fullName evidence="5 10">Homoserine dehydrogenase</fullName>
        <ecNumber evidence="4 10">1.1.1.3</ecNumber>
    </recommendedName>
</protein>
<evidence type="ECO:0000256" key="1">
    <source>
        <dbReference type="ARBA" id="ARBA00005056"/>
    </source>
</evidence>
<evidence type="ECO:0000259" key="13">
    <source>
        <dbReference type="Pfam" id="PF03447"/>
    </source>
</evidence>
<evidence type="ECO:0000256" key="6">
    <source>
        <dbReference type="ARBA" id="ARBA00022605"/>
    </source>
</evidence>
<dbReference type="Gene3D" id="3.30.360.10">
    <property type="entry name" value="Dihydrodipicolinate Reductase, domain 2"/>
    <property type="match status" value="1"/>
</dbReference>
<dbReference type="PROSITE" id="PS01042">
    <property type="entry name" value="HOMOSER_DHGENASE"/>
    <property type="match status" value="1"/>
</dbReference>
<comment type="similarity">
    <text evidence="3 11">Belongs to the homoserine dehydrogenase family.</text>
</comment>
<proteinExistence type="inferred from homology"/>
<dbReference type="InterPro" id="IPR005106">
    <property type="entry name" value="Asp/hSer_DH_NAD-bd"/>
</dbReference>
<evidence type="ECO:0000313" key="14">
    <source>
        <dbReference type="EMBL" id="MDQ0339577.1"/>
    </source>
</evidence>
<keyword evidence="6 10" id="KW-0028">Amino-acid biosynthesis</keyword>
<dbReference type="Pfam" id="PF03447">
    <property type="entry name" value="NAD_binding_3"/>
    <property type="match status" value="1"/>
</dbReference>
<dbReference type="InterPro" id="IPR036291">
    <property type="entry name" value="NAD(P)-bd_dom_sf"/>
</dbReference>
<feature type="domain" description="Homoserine dehydrogenase catalytic" evidence="12">
    <location>
        <begin position="133"/>
        <end position="311"/>
    </location>
</feature>
<evidence type="ECO:0000256" key="2">
    <source>
        <dbReference type="ARBA" id="ARBA00005062"/>
    </source>
</evidence>
<dbReference type="SUPFAM" id="SSF51735">
    <property type="entry name" value="NAD(P)-binding Rossmann-fold domains"/>
    <property type="match status" value="1"/>
</dbReference>
<dbReference type="PANTHER" id="PTHR43331:SF1">
    <property type="entry name" value="HOMOSERINE DEHYDROGENASE"/>
    <property type="match status" value="1"/>
</dbReference>
<gene>
    <name evidence="14" type="ORF">J2S00_002365</name>
</gene>